<dbReference type="Proteomes" id="UP000050741">
    <property type="component" value="Unassembled WGS sequence"/>
</dbReference>
<feature type="compositionally biased region" description="Basic and acidic residues" evidence="1">
    <location>
        <begin position="124"/>
        <end position="133"/>
    </location>
</feature>
<name>A0A183C5J1_GLOPA</name>
<dbReference type="WBParaSite" id="GPLIN_000813600">
    <property type="protein sequence ID" value="GPLIN_000813600"/>
    <property type="gene ID" value="GPLIN_000813600"/>
</dbReference>
<reference evidence="2" key="1">
    <citation type="submission" date="2013-12" db="EMBL/GenBank/DDBJ databases">
        <authorList>
            <person name="Aslett M."/>
        </authorList>
    </citation>
    <scope>NUCLEOTIDE SEQUENCE [LARGE SCALE GENOMIC DNA]</scope>
    <source>
        <strain evidence="2">Lindley</strain>
    </source>
</reference>
<feature type="region of interest" description="Disordered" evidence="1">
    <location>
        <begin position="91"/>
        <end position="358"/>
    </location>
</feature>
<proteinExistence type="predicted"/>
<feature type="region of interest" description="Disordered" evidence="1">
    <location>
        <begin position="382"/>
        <end position="472"/>
    </location>
</feature>
<feature type="compositionally biased region" description="Polar residues" evidence="1">
    <location>
        <begin position="58"/>
        <end position="68"/>
    </location>
</feature>
<reference evidence="3" key="3">
    <citation type="submission" date="2016-06" db="UniProtKB">
        <authorList>
            <consortium name="WormBaseParasite"/>
        </authorList>
    </citation>
    <scope>IDENTIFICATION</scope>
</reference>
<feature type="compositionally biased region" description="Basic and acidic residues" evidence="1">
    <location>
        <begin position="423"/>
        <end position="437"/>
    </location>
</feature>
<sequence>MVQLNDVSATGGRRTERSRVAMMEMSSARRTLKPRETGKAQAGQGTEEPTAHLGRSAAQISGSAQSDIPKQRSEQLRPAQVLNCVEAARASTQIREARDQEEARQNPTGRGKKKEEEEEEEKEAQEKAKKEANATKGAEALAKKKRKEEEAKKKKRKEAEEKAKKRKEVEENKKKEAVEKKRKLVEVKEKREAEIKKREEEKNAEEKNAEEKARKDAEVKAKKEAEAKVWTDLKEKAKKTVEEKAKEAEAKTQKDAEEKAKKNAEEKARKDVEEQARKTAKEKARKGEEEKAKKRAEETTRKNAEERVRKEAENRAKKEAEDEAKKETEAKAEKEAEDKTRKEAEGKPDKGENKKAKCAKKMIRDALAEEYVPAPIIGTNRQKEERIREERKEERAQGWHAQAQGNWKGRPRVAQRFATELDMAEKPFPKGMRERKLTSTSGGSQKKRGRDYEMSPIRRSAEGAQRGSLEEKVEDARRMLLHATEIFWAKKI</sequence>
<evidence type="ECO:0000313" key="3">
    <source>
        <dbReference type="WBParaSite" id="GPLIN_000813600"/>
    </source>
</evidence>
<organism evidence="2 3">
    <name type="scientific">Globodera pallida</name>
    <name type="common">Potato cyst nematode worm</name>
    <name type="synonym">Heterodera pallida</name>
    <dbReference type="NCBI Taxonomy" id="36090"/>
    <lineage>
        <taxon>Eukaryota</taxon>
        <taxon>Metazoa</taxon>
        <taxon>Ecdysozoa</taxon>
        <taxon>Nematoda</taxon>
        <taxon>Chromadorea</taxon>
        <taxon>Rhabditida</taxon>
        <taxon>Tylenchina</taxon>
        <taxon>Tylenchomorpha</taxon>
        <taxon>Tylenchoidea</taxon>
        <taxon>Heteroderidae</taxon>
        <taxon>Heteroderinae</taxon>
        <taxon>Globodera</taxon>
    </lineage>
</organism>
<evidence type="ECO:0000313" key="2">
    <source>
        <dbReference type="Proteomes" id="UP000050741"/>
    </source>
</evidence>
<feature type="region of interest" description="Disordered" evidence="1">
    <location>
        <begin position="1"/>
        <end position="79"/>
    </location>
</feature>
<reference evidence="2" key="2">
    <citation type="submission" date="2014-05" db="EMBL/GenBank/DDBJ databases">
        <title>The genome and life-stage specific transcriptomes of Globodera pallida elucidate key aspects of plant parasitism by a cyst nematode.</title>
        <authorList>
            <person name="Cotton J.A."/>
            <person name="Lilley C.J."/>
            <person name="Jones L.M."/>
            <person name="Kikuchi T."/>
            <person name="Reid A.J."/>
            <person name="Thorpe P."/>
            <person name="Tsai I.J."/>
            <person name="Beasley H."/>
            <person name="Blok V."/>
            <person name="Cock P.J.A."/>
            <person name="Van den Akker S.E."/>
            <person name="Holroyd N."/>
            <person name="Hunt M."/>
            <person name="Mantelin S."/>
            <person name="Naghra H."/>
            <person name="Pain A."/>
            <person name="Palomares-Rius J.E."/>
            <person name="Zarowiecki M."/>
            <person name="Berriman M."/>
            <person name="Jones J.T."/>
            <person name="Urwin P.E."/>
        </authorList>
    </citation>
    <scope>NUCLEOTIDE SEQUENCE [LARGE SCALE GENOMIC DNA]</scope>
    <source>
        <strain evidence="2">Lindley</strain>
    </source>
</reference>
<feature type="compositionally biased region" description="Basic and acidic residues" evidence="1">
    <location>
        <begin position="382"/>
        <end position="397"/>
    </location>
</feature>
<evidence type="ECO:0000256" key="1">
    <source>
        <dbReference type="SAM" id="MobiDB-lite"/>
    </source>
</evidence>
<keyword evidence="2" id="KW-1185">Reference proteome</keyword>
<accession>A0A183C5J1</accession>
<feature type="compositionally biased region" description="Basic and acidic residues" evidence="1">
    <location>
        <begin position="147"/>
        <end position="355"/>
    </location>
</feature>
<feature type="compositionally biased region" description="Basic and acidic residues" evidence="1">
    <location>
        <begin position="95"/>
        <end position="104"/>
    </location>
</feature>
<dbReference type="AlphaFoldDB" id="A0A183C5J1"/>
<protein>
    <submittedName>
        <fullName evidence="3">MIF4G domain-containing protein</fullName>
    </submittedName>
</protein>